<feature type="region of interest" description="Disordered" evidence="1">
    <location>
        <begin position="225"/>
        <end position="248"/>
    </location>
</feature>
<evidence type="ECO:0000256" key="2">
    <source>
        <dbReference type="SAM" id="Phobius"/>
    </source>
</evidence>
<name>A0A8J2RX59_9CRUS</name>
<feature type="transmembrane region" description="Helical" evidence="2">
    <location>
        <begin position="130"/>
        <end position="150"/>
    </location>
</feature>
<keyword evidence="4" id="KW-1185">Reference proteome</keyword>
<organism evidence="3 4">
    <name type="scientific">Daphnia galeata</name>
    <dbReference type="NCBI Taxonomy" id="27404"/>
    <lineage>
        <taxon>Eukaryota</taxon>
        <taxon>Metazoa</taxon>
        <taxon>Ecdysozoa</taxon>
        <taxon>Arthropoda</taxon>
        <taxon>Crustacea</taxon>
        <taxon>Branchiopoda</taxon>
        <taxon>Diplostraca</taxon>
        <taxon>Cladocera</taxon>
        <taxon>Anomopoda</taxon>
        <taxon>Daphniidae</taxon>
        <taxon>Daphnia</taxon>
    </lineage>
</organism>
<protein>
    <submittedName>
        <fullName evidence="3">Uncharacterized protein</fullName>
    </submittedName>
</protein>
<feature type="transmembrane region" description="Helical" evidence="2">
    <location>
        <begin position="47"/>
        <end position="66"/>
    </location>
</feature>
<proteinExistence type="predicted"/>
<reference evidence="3" key="1">
    <citation type="submission" date="2021-11" db="EMBL/GenBank/DDBJ databases">
        <authorList>
            <person name="Schell T."/>
        </authorList>
    </citation>
    <scope>NUCLEOTIDE SEQUENCE</scope>
    <source>
        <strain evidence="3">M5</strain>
    </source>
</reference>
<evidence type="ECO:0000313" key="4">
    <source>
        <dbReference type="Proteomes" id="UP000789390"/>
    </source>
</evidence>
<gene>
    <name evidence="3" type="ORF">DGAL_LOCUS10822</name>
</gene>
<dbReference type="Proteomes" id="UP000789390">
    <property type="component" value="Unassembled WGS sequence"/>
</dbReference>
<dbReference type="EMBL" id="CAKKLH010000277">
    <property type="protein sequence ID" value="CAH0107518.1"/>
    <property type="molecule type" value="Genomic_DNA"/>
</dbReference>
<feature type="transmembrane region" description="Helical" evidence="2">
    <location>
        <begin position="73"/>
        <end position="102"/>
    </location>
</feature>
<feature type="transmembrane region" description="Helical" evidence="2">
    <location>
        <begin position="20"/>
        <end position="41"/>
    </location>
</feature>
<keyword evidence="2" id="KW-0472">Membrane</keyword>
<evidence type="ECO:0000256" key="1">
    <source>
        <dbReference type="SAM" id="MobiDB-lite"/>
    </source>
</evidence>
<keyword evidence="2" id="KW-1133">Transmembrane helix</keyword>
<dbReference type="PANTHER" id="PTHR23320:SF165">
    <property type="entry name" value="MARVEL DOMAIN-CONTAINING PROTEIN"/>
    <property type="match status" value="1"/>
</dbReference>
<sequence length="248" mass="27148">MHSSSLTAPEPIINLKSKFILFVCSIFNILLFTLCVGLEAANPDLAFTGYWGSITFVVTGLLSFSASYTPTNALIITTLVFSSMSIIFAIASCSLSAIFYAIGLGFEYYICSPLDDDICVFGYNHPITQLALAITCFVAIINNIIVTVLCSKIICKCCSKSVNSTIPIAAAVHNNPYQHQTPMMWTIPSPGQQQQYQVIYSTYQQQPMEQQSASALSTTMKSDEPMNITHLAPPPPYSTVAELQPQRK</sequence>
<comment type="caution">
    <text evidence="3">The sequence shown here is derived from an EMBL/GenBank/DDBJ whole genome shotgun (WGS) entry which is preliminary data.</text>
</comment>
<evidence type="ECO:0000313" key="3">
    <source>
        <dbReference type="EMBL" id="CAH0107518.1"/>
    </source>
</evidence>
<dbReference type="AlphaFoldDB" id="A0A8J2RX59"/>
<dbReference type="InterPro" id="IPR030417">
    <property type="entry name" value="MS4A"/>
</dbReference>
<dbReference type="PANTHER" id="PTHR23320">
    <property type="entry name" value="MEMBRANE-SPANNING 4-DOMAINS SUBFAMILY A MS4A -RELATED"/>
    <property type="match status" value="1"/>
</dbReference>
<accession>A0A8J2RX59</accession>
<keyword evidence="2" id="KW-0812">Transmembrane</keyword>